<keyword evidence="3" id="KW-1185">Reference proteome</keyword>
<feature type="compositionally biased region" description="Polar residues" evidence="1">
    <location>
        <begin position="69"/>
        <end position="79"/>
    </location>
</feature>
<evidence type="ECO:0000256" key="1">
    <source>
        <dbReference type="SAM" id="MobiDB-lite"/>
    </source>
</evidence>
<accession>A0A8T1V704</accession>
<name>A0A8T1V704_9STRA</name>
<reference evidence="2" key="1">
    <citation type="submission" date="2021-02" db="EMBL/GenBank/DDBJ databases">
        <authorList>
            <person name="Palmer J.M."/>
        </authorList>
    </citation>
    <scope>NUCLEOTIDE SEQUENCE</scope>
    <source>
        <strain evidence="2">SCRP734</strain>
    </source>
</reference>
<comment type="caution">
    <text evidence="2">The sequence shown here is derived from an EMBL/GenBank/DDBJ whole genome shotgun (WGS) entry which is preliminary data.</text>
</comment>
<gene>
    <name evidence="2" type="ORF">PHYPSEUDO_012689</name>
</gene>
<feature type="region of interest" description="Disordered" evidence="1">
    <location>
        <begin position="141"/>
        <end position="194"/>
    </location>
</feature>
<sequence>MCLQSLNARWLSPFHSNSDTSIFSPGTVPAASVASPATPTHPVVTKAARTLRPTGRVRPAASIPDHTEQASATSESNPEATELRTRCSHAVDDDEDKSESDVHDPAHTLLDLDEFDSDGFMDALRRVKLFAPTLSDDMNLLTTPTDSDIESDAEEEDVMGEKAEAAPIEEGVSDVEEVDTDDEENEGVMLGTSDEELRELTDSGWITYDAEHSGK</sequence>
<feature type="compositionally biased region" description="Basic and acidic residues" evidence="1">
    <location>
        <begin position="81"/>
        <end position="91"/>
    </location>
</feature>
<protein>
    <submittedName>
        <fullName evidence="2">Uncharacterized protein</fullName>
    </submittedName>
</protein>
<dbReference type="Proteomes" id="UP000694044">
    <property type="component" value="Unassembled WGS sequence"/>
</dbReference>
<dbReference type="AlphaFoldDB" id="A0A8T1V704"/>
<organism evidence="2 3">
    <name type="scientific">Phytophthora pseudosyringae</name>
    <dbReference type="NCBI Taxonomy" id="221518"/>
    <lineage>
        <taxon>Eukaryota</taxon>
        <taxon>Sar</taxon>
        <taxon>Stramenopiles</taxon>
        <taxon>Oomycota</taxon>
        <taxon>Peronosporomycetes</taxon>
        <taxon>Peronosporales</taxon>
        <taxon>Peronosporaceae</taxon>
        <taxon>Phytophthora</taxon>
    </lineage>
</organism>
<evidence type="ECO:0000313" key="3">
    <source>
        <dbReference type="Proteomes" id="UP000694044"/>
    </source>
</evidence>
<feature type="compositionally biased region" description="Acidic residues" evidence="1">
    <location>
        <begin position="171"/>
        <end position="186"/>
    </location>
</feature>
<dbReference type="EMBL" id="JAGDFM010000618">
    <property type="protein sequence ID" value="KAG7376811.1"/>
    <property type="molecule type" value="Genomic_DNA"/>
</dbReference>
<feature type="region of interest" description="Disordered" evidence="1">
    <location>
        <begin position="32"/>
        <end position="105"/>
    </location>
</feature>
<evidence type="ECO:0000313" key="2">
    <source>
        <dbReference type="EMBL" id="KAG7376811.1"/>
    </source>
</evidence>
<feature type="compositionally biased region" description="Acidic residues" evidence="1">
    <location>
        <begin position="147"/>
        <end position="158"/>
    </location>
</feature>
<proteinExistence type="predicted"/>